<dbReference type="Proteomes" id="UP000271162">
    <property type="component" value="Unassembled WGS sequence"/>
</dbReference>
<evidence type="ECO:0000313" key="2">
    <source>
        <dbReference type="Proteomes" id="UP000271162"/>
    </source>
</evidence>
<protein>
    <submittedName>
        <fullName evidence="1 3">Uncharacterized protein</fullName>
    </submittedName>
</protein>
<name>A0A0N4YSH4_NIPBR</name>
<organism evidence="3">
    <name type="scientific">Nippostrongylus brasiliensis</name>
    <name type="common">Rat hookworm</name>
    <dbReference type="NCBI Taxonomy" id="27835"/>
    <lineage>
        <taxon>Eukaryota</taxon>
        <taxon>Metazoa</taxon>
        <taxon>Ecdysozoa</taxon>
        <taxon>Nematoda</taxon>
        <taxon>Chromadorea</taxon>
        <taxon>Rhabditida</taxon>
        <taxon>Rhabditina</taxon>
        <taxon>Rhabditomorpha</taxon>
        <taxon>Strongyloidea</taxon>
        <taxon>Heligmosomidae</taxon>
        <taxon>Nippostrongylus</taxon>
    </lineage>
</organism>
<reference evidence="3" key="1">
    <citation type="submission" date="2017-02" db="UniProtKB">
        <authorList>
            <consortium name="WormBaseParasite"/>
        </authorList>
    </citation>
    <scope>IDENTIFICATION</scope>
</reference>
<reference evidence="1 2" key="2">
    <citation type="submission" date="2018-11" db="EMBL/GenBank/DDBJ databases">
        <authorList>
            <consortium name="Pathogen Informatics"/>
        </authorList>
    </citation>
    <scope>NUCLEOTIDE SEQUENCE [LARGE SCALE GENOMIC DNA]</scope>
</reference>
<accession>A0A0N4YSH4</accession>
<dbReference type="WBParaSite" id="NBR_0002019601-mRNA-1">
    <property type="protein sequence ID" value="NBR_0002019601-mRNA-1"/>
    <property type="gene ID" value="NBR_0002019601"/>
</dbReference>
<sequence>MVGSRVRFSVGLMREVAQRPPEIPNGPILFLEHRVAITTSPTAAGDDELVSVLFTIDQLLRMCHVPANGPITLKLKWNNVESDFTAKIVITDECSK</sequence>
<evidence type="ECO:0000313" key="1">
    <source>
        <dbReference type="EMBL" id="VDL83934.1"/>
    </source>
</evidence>
<keyword evidence="2" id="KW-1185">Reference proteome</keyword>
<proteinExistence type="predicted"/>
<dbReference type="AlphaFoldDB" id="A0A0N4YSH4"/>
<dbReference type="EMBL" id="UYSL01024897">
    <property type="protein sequence ID" value="VDL83934.1"/>
    <property type="molecule type" value="Genomic_DNA"/>
</dbReference>
<gene>
    <name evidence="1" type="ORF">NBR_LOCUS20197</name>
</gene>
<evidence type="ECO:0000313" key="3">
    <source>
        <dbReference type="WBParaSite" id="NBR_0002019601-mRNA-1"/>
    </source>
</evidence>